<organism evidence="3 4">
    <name type="scientific">Lactuca sativa</name>
    <name type="common">Garden lettuce</name>
    <dbReference type="NCBI Taxonomy" id="4236"/>
    <lineage>
        <taxon>Eukaryota</taxon>
        <taxon>Viridiplantae</taxon>
        <taxon>Streptophyta</taxon>
        <taxon>Embryophyta</taxon>
        <taxon>Tracheophyta</taxon>
        <taxon>Spermatophyta</taxon>
        <taxon>Magnoliopsida</taxon>
        <taxon>eudicotyledons</taxon>
        <taxon>Gunneridae</taxon>
        <taxon>Pentapetalae</taxon>
        <taxon>asterids</taxon>
        <taxon>campanulids</taxon>
        <taxon>Asterales</taxon>
        <taxon>Asteraceae</taxon>
        <taxon>Cichorioideae</taxon>
        <taxon>Cichorieae</taxon>
        <taxon>Lactucinae</taxon>
        <taxon>Lactuca</taxon>
    </lineage>
</organism>
<dbReference type="Proteomes" id="UP000235145">
    <property type="component" value="Unassembled WGS sequence"/>
</dbReference>
<dbReference type="Gramene" id="rna-gnl|WGS:NBSK|LSAT_5X166101_mrna">
    <property type="protein sequence ID" value="cds-PLY78882.1"/>
    <property type="gene ID" value="gene-LSAT_5X166101"/>
</dbReference>
<name>A0A9R1VJ76_LACSA</name>
<reference evidence="3 4" key="1">
    <citation type="journal article" date="2017" name="Nat. Commun.">
        <title>Genome assembly with in vitro proximity ligation data and whole-genome triplication in lettuce.</title>
        <authorList>
            <person name="Reyes-Chin-Wo S."/>
            <person name="Wang Z."/>
            <person name="Yang X."/>
            <person name="Kozik A."/>
            <person name="Arikit S."/>
            <person name="Song C."/>
            <person name="Xia L."/>
            <person name="Froenicke L."/>
            <person name="Lavelle D.O."/>
            <person name="Truco M.J."/>
            <person name="Xia R."/>
            <person name="Zhu S."/>
            <person name="Xu C."/>
            <person name="Xu H."/>
            <person name="Xu X."/>
            <person name="Cox K."/>
            <person name="Korf I."/>
            <person name="Meyers B.C."/>
            <person name="Michelmore R.W."/>
        </authorList>
    </citation>
    <scope>NUCLEOTIDE SEQUENCE [LARGE SCALE GENOMIC DNA]</scope>
    <source>
        <strain evidence="4">cv. Salinas</strain>
        <tissue evidence="3">Seedlings</tissue>
    </source>
</reference>
<keyword evidence="4" id="KW-1185">Reference proteome</keyword>
<evidence type="ECO:0000256" key="2">
    <source>
        <dbReference type="SAM" id="MobiDB-lite"/>
    </source>
</evidence>
<feature type="region of interest" description="Disordered" evidence="2">
    <location>
        <begin position="49"/>
        <end position="73"/>
    </location>
</feature>
<comment type="caution">
    <text evidence="3">The sequence shown here is derived from an EMBL/GenBank/DDBJ whole genome shotgun (WGS) entry which is preliminary data.</text>
</comment>
<evidence type="ECO:0000313" key="4">
    <source>
        <dbReference type="Proteomes" id="UP000235145"/>
    </source>
</evidence>
<gene>
    <name evidence="3" type="ORF">LSAT_V11C500289620</name>
</gene>
<dbReference type="InterPro" id="IPR018247">
    <property type="entry name" value="EF_Hand_1_Ca_BS"/>
</dbReference>
<dbReference type="Pfam" id="PF03004">
    <property type="entry name" value="Transposase_24"/>
    <property type="match status" value="1"/>
</dbReference>
<keyword evidence="1" id="KW-0175">Coiled coil</keyword>
<accession>A0A9R1VJ76</accession>
<evidence type="ECO:0000313" key="3">
    <source>
        <dbReference type="EMBL" id="KAJ0205658.1"/>
    </source>
</evidence>
<proteinExistence type="predicted"/>
<dbReference type="PANTHER" id="PTHR33144">
    <property type="entry name" value="OS10G0409366 PROTEIN-RELATED"/>
    <property type="match status" value="1"/>
</dbReference>
<sequence>MGKQNKQDQSAQKEMNDYEKNRLLRIKENQARLKDLGVKSIANSLTSLVESQKPKKKQVKPTYIGARDSDYIPDLGDDNDGDYHEVAKSVQVSKKQHRPQYIAPMSMNRLANLTRQRRVIAPNVSNKYPLVSNATKEKQSRSKTSMGDLILRNKGPQREREVFKQNAEKHNCIISGAKRQLALVDEDEDDEISQADMEQFGLKDNVNEGRLAQCEEDDVDQNDDHEDMDHLKYANIENEIEVDDSDDDLGNEDDVLFEEQLENMMCPMMLKLGFLGQLEICIRYTNKRCSRAKEIRKSLKNMHTAGTKSFARIRDEMKNEDPNKEFPTLSQMFERTRKRTDGHVYVDTYDDTANKIEQMKKYEHLEDESDVIDPYMIVMKKENDGYRRLYGRGVTNRLIKKVGGGDASYMIPTGLMESFKANEVERNELIEMRKEIQEDHEKKQAELEVMQIDIKKQQENLEAMMQKLAEQQPREA</sequence>
<dbReference type="InterPro" id="IPR004252">
    <property type="entry name" value="Probable_transposase_24"/>
</dbReference>
<protein>
    <submittedName>
        <fullName evidence="3">Uncharacterized protein</fullName>
    </submittedName>
</protein>
<dbReference type="AlphaFoldDB" id="A0A9R1VJ76"/>
<dbReference type="PROSITE" id="PS00018">
    <property type="entry name" value="EF_HAND_1"/>
    <property type="match status" value="1"/>
</dbReference>
<dbReference type="EMBL" id="NBSK02000005">
    <property type="protein sequence ID" value="KAJ0205658.1"/>
    <property type="molecule type" value="Genomic_DNA"/>
</dbReference>
<evidence type="ECO:0000256" key="1">
    <source>
        <dbReference type="SAM" id="Coils"/>
    </source>
</evidence>
<dbReference type="PANTHER" id="PTHR33144:SF16">
    <property type="entry name" value="OS02G0129000 PROTEIN"/>
    <property type="match status" value="1"/>
</dbReference>
<feature type="coiled-coil region" evidence="1">
    <location>
        <begin position="422"/>
        <end position="471"/>
    </location>
</feature>